<evidence type="ECO:0000313" key="1">
    <source>
        <dbReference type="EMBL" id="PWK45234.1"/>
    </source>
</evidence>
<dbReference type="SUPFAM" id="SSF89372">
    <property type="entry name" value="Fucose-specific lectin"/>
    <property type="match status" value="1"/>
</dbReference>
<proteinExistence type="predicted"/>
<gene>
    <name evidence="1" type="ORF">BC793_111208</name>
</gene>
<dbReference type="RefSeq" id="WP_109596278.1">
    <property type="nucleotide sequence ID" value="NZ_BONA01000060.1"/>
</dbReference>
<dbReference type="EMBL" id="QGGR01000011">
    <property type="protein sequence ID" value="PWK45234.1"/>
    <property type="molecule type" value="Genomic_DNA"/>
</dbReference>
<dbReference type="OrthoDB" id="9815928at2"/>
<name>A0A316FDI4_9ACTN</name>
<evidence type="ECO:0000313" key="2">
    <source>
        <dbReference type="Proteomes" id="UP000245697"/>
    </source>
</evidence>
<reference evidence="1 2" key="1">
    <citation type="submission" date="2018-05" db="EMBL/GenBank/DDBJ databases">
        <title>Genomic Encyclopedia of Archaeal and Bacterial Type Strains, Phase II (KMG-II): from individual species to whole genera.</title>
        <authorList>
            <person name="Goeker M."/>
        </authorList>
    </citation>
    <scope>NUCLEOTIDE SEQUENCE [LARGE SCALE GENOMIC DNA]</scope>
    <source>
        <strain evidence="1 2">DSM 45184</strain>
    </source>
</reference>
<dbReference type="AlphaFoldDB" id="A0A316FDI4"/>
<dbReference type="Proteomes" id="UP000245697">
    <property type="component" value="Unassembled WGS sequence"/>
</dbReference>
<sequence length="432" mass="45017">MTGPATAPGLREDPARTQVISLATGTGGDDVHDVAADHTHPDRLWITTNRYVYTYDKVTRQLARAAAGIDRGAVKSISSQPSGQLIQTQADRYRTTPGACGTVNGWCTETVDFVNPAKSVTRAGAQFYKARTASPYYGVEDTAQRGRTFDTVGGTTTRIDGNAATGQIAATAGPDGRQHVLTLIPGSGMWSRSRSATGGWETTATRVDHSTQITDAAIAADPDGDLHAFTLIPGSGVWHRVRPLNQAWPVTSEKVDSSTDVTSIAAVVHPGTKRLHLLLAGSGGVRDRVATAAGDWTAAVTTVDTNATVADVAAAALPNGSLHLFTVTAWGAVNHRTGTDSGWSAGASEVPGGGEIPATGQVRGLAAAGWPTTQLDLVTLRAGLGLWKQTWTGASWPVPASLDPTPGAIQVYAARLTDNTLHTGTIVEFSQP</sequence>
<comment type="caution">
    <text evidence="1">The sequence shown here is derived from an EMBL/GenBank/DDBJ whole genome shotgun (WGS) entry which is preliminary data.</text>
</comment>
<dbReference type="Gene3D" id="2.120.10.70">
    <property type="entry name" value="Fucose-specific lectin"/>
    <property type="match status" value="1"/>
</dbReference>
<accession>A0A316FDI4</accession>
<keyword evidence="2" id="KW-1185">Reference proteome</keyword>
<organism evidence="1 2">
    <name type="scientific">Actinoplanes xinjiangensis</name>
    <dbReference type="NCBI Taxonomy" id="512350"/>
    <lineage>
        <taxon>Bacteria</taxon>
        <taxon>Bacillati</taxon>
        <taxon>Actinomycetota</taxon>
        <taxon>Actinomycetes</taxon>
        <taxon>Micromonosporales</taxon>
        <taxon>Micromonosporaceae</taxon>
        <taxon>Actinoplanes</taxon>
    </lineage>
</organism>
<protein>
    <submittedName>
        <fullName evidence="1">Uncharacterized protein</fullName>
    </submittedName>
</protein>